<comment type="caution">
    <text evidence="11">The sequence shown here is derived from an EMBL/GenBank/DDBJ whole genome shotgun (WGS) entry which is preliminary data.</text>
</comment>
<dbReference type="Pfam" id="PF00237">
    <property type="entry name" value="Ribosomal_L22"/>
    <property type="match status" value="1"/>
</dbReference>
<accession>A0A2P2DW85</accession>
<evidence type="ECO:0000256" key="9">
    <source>
        <dbReference type="RuleBase" id="RU004006"/>
    </source>
</evidence>
<organism evidence="11 12">
    <name type="scientific">Leptospira ryugenii</name>
    <dbReference type="NCBI Taxonomy" id="1917863"/>
    <lineage>
        <taxon>Bacteria</taxon>
        <taxon>Pseudomonadati</taxon>
        <taxon>Spirochaetota</taxon>
        <taxon>Spirochaetia</taxon>
        <taxon>Leptospirales</taxon>
        <taxon>Leptospiraceae</taxon>
        <taxon>Leptospira</taxon>
    </lineage>
</organism>
<dbReference type="InterPro" id="IPR047867">
    <property type="entry name" value="Ribosomal_uL22_bac/org-type"/>
</dbReference>
<dbReference type="GO" id="GO:0003735">
    <property type="term" value="F:structural constituent of ribosome"/>
    <property type="evidence" value="ECO:0007669"/>
    <property type="project" value="InterPro"/>
</dbReference>
<evidence type="ECO:0000256" key="10">
    <source>
        <dbReference type="RuleBase" id="RU004008"/>
    </source>
</evidence>
<gene>
    <name evidence="7 11" type="primary">rplV</name>
    <name evidence="11" type="ORF">LPTSP4_03930</name>
</gene>
<comment type="function">
    <text evidence="7 10">This protein binds specifically to 23S rRNA; its binding is stimulated by other ribosomal proteins, e.g., L4, L17, and L20. It is important during the early stages of 50S assembly. It makes multiple contacts with different domains of the 23S rRNA in the assembled 50S subunit and ribosome.</text>
</comment>
<dbReference type="PANTHER" id="PTHR13501">
    <property type="entry name" value="CHLOROPLAST 50S RIBOSOMAL PROTEIN L22-RELATED"/>
    <property type="match status" value="1"/>
</dbReference>
<evidence type="ECO:0000256" key="3">
    <source>
        <dbReference type="ARBA" id="ARBA00022884"/>
    </source>
</evidence>
<keyword evidence="5 7" id="KW-0687">Ribonucleoprotein</keyword>
<comment type="subunit">
    <text evidence="7 9">Part of the 50S ribosomal subunit.</text>
</comment>
<comment type="similarity">
    <text evidence="1 7 8">Belongs to the universal ribosomal protein uL22 family.</text>
</comment>
<dbReference type="RefSeq" id="WP_108973179.1">
    <property type="nucleotide sequence ID" value="NZ_BFBB01000002.1"/>
</dbReference>
<evidence type="ECO:0000256" key="1">
    <source>
        <dbReference type="ARBA" id="ARBA00009451"/>
    </source>
</evidence>
<protein>
    <recommendedName>
        <fullName evidence="6 7">Large ribosomal subunit protein uL22</fullName>
    </recommendedName>
</protein>
<evidence type="ECO:0000256" key="4">
    <source>
        <dbReference type="ARBA" id="ARBA00022980"/>
    </source>
</evidence>
<keyword evidence="3 7" id="KW-0694">RNA-binding</keyword>
<reference evidence="11 12" key="1">
    <citation type="submission" date="2018-02" db="EMBL/GenBank/DDBJ databases">
        <title>Novel Leptospira species isolated from soil and water in Japan.</title>
        <authorList>
            <person name="Nakao R."/>
            <person name="Masuzawa T."/>
        </authorList>
    </citation>
    <scope>NUCLEOTIDE SEQUENCE [LARGE SCALE GENOMIC DNA]</scope>
    <source>
        <strain evidence="11 12">YH101</strain>
    </source>
</reference>
<dbReference type="NCBIfam" id="TIGR01044">
    <property type="entry name" value="rplV_bact"/>
    <property type="match status" value="1"/>
</dbReference>
<evidence type="ECO:0000313" key="12">
    <source>
        <dbReference type="Proteomes" id="UP000245133"/>
    </source>
</evidence>
<sequence length="116" mass="13165">MEAKAVAKHVRISARKARLVADEIRGYDYKEAIDILRFTNKAASPMLINLLNSAVANAIQMNESLDPANLYVKKIYVDDGPIMKRYRPRARGRASRIRKRLSHITVVVSETEKKAK</sequence>
<dbReference type="GO" id="GO:0022625">
    <property type="term" value="C:cytosolic large ribosomal subunit"/>
    <property type="evidence" value="ECO:0007669"/>
    <property type="project" value="TreeGrafter"/>
</dbReference>
<dbReference type="OrthoDB" id="9805969at2"/>
<proteinExistence type="inferred from homology"/>
<dbReference type="InterPro" id="IPR001063">
    <property type="entry name" value="Ribosomal_uL22"/>
</dbReference>
<dbReference type="Proteomes" id="UP000245133">
    <property type="component" value="Unassembled WGS sequence"/>
</dbReference>
<keyword evidence="12" id="KW-1185">Reference proteome</keyword>
<dbReference type="SUPFAM" id="SSF54843">
    <property type="entry name" value="Ribosomal protein L22"/>
    <property type="match status" value="1"/>
</dbReference>
<dbReference type="PROSITE" id="PS00464">
    <property type="entry name" value="RIBOSOMAL_L22"/>
    <property type="match status" value="1"/>
</dbReference>
<comment type="function">
    <text evidence="7">The globular domain of the protein is located near the polypeptide exit tunnel on the outside of the subunit, while an extended beta-hairpin is found that lines the wall of the exit tunnel in the center of the 70S ribosome.</text>
</comment>
<dbReference type="CDD" id="cd00336">
    <property type="entry name" value="Ribosomal_L22"/>
    <property type="match status" value="1"/>
</dbReference>
<evidence type="ECO:0000256" key="8">
    <source>
        <dbReference type="RuleBase" id="RU004005"/>
    </source>
</evidence>
<evidence type="ECO:0000256" key="6">
    <source>
        <dbReference type="ARBA" id="ARBA00035207"/>
    </source>
</evidence>
<evidence type="ECO:0000313" key="11">
    <source>
        <dbReference type="EMBL" id="GBF48891.1"/>
    </source>
</evidence>
<dbReference type="EMBL" id="BFBB01000002">
    <property type="protein sequence ID" value="GBF48891.1"/>
    <property type="molecule type" value="Genomic_DNA"/>
</dbReference>
<dbReference type="InterPro" id="IPR005727">
    <property type="entry name" value="Ribosomal_uL22_bac/chlpt-type"/>
</dbReference>
<dbReference type="GO" id="GO:0006412">
    <property type="term" value="P:translation"/>
    <property type="evidence" value="ECO:0007669"/>
    <property type="project" value="UniProtKB-UniRule"/>
</dbReference>
<dbReference type="PANTHER" id="PTHR13501:SF8">
    <property type="entry name" value="LARGE RIBOSOMAL SUBUNIT PROTEIN UL22M"/>
    <property type="match status" value="1"/>
</dbReference>
<keyword evidence="2 7" id="KW-0699">rRNA-binding</keyword>
<evidence type="ECO:0000256" key="7">
    <source>
        <dbReference type="HAMAP-Rule" id="MF_01331"/>
    </source>
</evidence>
<dbReference type="GO" id="GO:0019843">
    <property type="term" value="F:rRNA binding"/>
    <property type="evidence" value="ECO:0007669"/>
    <property type="project" value="UniProtKB-UniRule"/>
</dbReference>
<dbReference type="HAMAP" id="MF_01331_B">
    <property type="entry name" value="Ribosomal_uL22_B"/>
    <property type="match status" value="1"/>
</dbReference>
<dbReference type="Gene3D" id="3.90.470.10">
    <property type="entry name" value="Ribosomal protein L22/L17"/>
    <property type="match status" value="1"/>
</dbReference>
<evidence type="ECO:0000256" key="5">
    <source>
        <dbReference type="ARBA" id="ARBA00023274"/>
    </source>
</evidence>
<name>A0A2P2DW85_9LEPT</name>
<dbReference type="InterPro" id="IPR036394">
    <property type="entry name" value="Ribosomal_uL22_sf"/>
</dbReference>
<dbReference type="InterPro" id="IPR018260">
    <property type="entry name" value="Ribosomal_uL22_CS"/>
</dbReference>
<dbReference type="AlphaFoldDB" id="A0A2P2DW85"/>
<evidence type="ECO:0000256" key="2">
    <source>
        <dbReference type="ARBA" id="ARBA00022730"/>
    </source>
</evidence>
<keyword evidence="4 7" id="KW-0689">Ribosomal protein</keyword>